<dbReference type="SUPFAM" id="SSF103190">
    <property type="entry name" value="Sensory domain-like"/>
    <property type="match status" value="1"/>
</dbReference>
<dbReference type="InterPro" id="IPR029151">
    <property type="entry name" value="Sensor-like_sf"/>
</dbReference>
<dbReference type="InterPro" id="IPR033479">
    <property type="entry name" value="dCache_1"/>
</dbReference>
<dbReference type="Pfam" id="PF02743">
    <property type="entry name" value="dCache_1"/>
    <property type="match status" value="1"/>
</dbReference>
<dbReference type="SMART" id="SM00388">
    <property type="entry name" value="HisKA"/>
    <property type="match status" value="1"/>
</dbReference>
<evidence type="ECO:0000256" key="5">
    <source>
        <dbReference type="ARBA" id="ARBA00022519"/>
    </source>
</evidence>
<sequence>MPKKTTLGLLTGLGILLSIMIGLITHQHFIHAMSKQIKYDISSLGEKLDQRLKRYQQLPQLLAHDPRLLDSLMAAAAPKAERDAKLLQTNLLLAYWSKTLLADTIYLLDTKGDTLAASNWQEKDSFVGSNYDYRPYFQDAMNGQLGQFFALGISSQKRGYFFSAPVYDQAKQVNGVIVIKIDLDLVDEIWQYQDLEYVISDPYGVIFYSSIHSWIYHSLVPLSETQKQSVLERRQYGEPPLTALTEIADLNELNTNRQAMILLPQQQKRQSFLYAHHDMNTAGWVIYGFMPTYQILSDVFESILLFIAFYILLVLVLIYWWQTFSAKEALAELNDTLEEQVADRTQHLHQANKQLWHAIEQYELTQAELKETRTELIQTAKLAMLGELSASINHEINQPLAAMRAYCENSLKLLQKERYDAVASNLEQLNDLNRRIADIIARFKVFARKGTQQNSSVNVASSIRNAIQLMQAPLTKHQVKLTLNLHDDILVNIDAVQFEQVMINLIQNAIQAQDAASEKEIGINLQVGRQRVIISIWDHGPGLDNTQKQRIFTPFFSTKHDGLGLGLTICRRILDLFSGSLTVHDHDGGGAEFRISLPLGKEEQQ</sequence>
<keyword evidence="16" id="KW-0175">Coiled coil</keyword>
<keyword evidence="9" id="KW-0547">Nucleotide-binding</keyword>
<dbReference type="EMBL" id="JMIB01000038">
    <property type="protein sequence ID" value="KDM90089.1"/>
    <property type="molecule type" value="Genomic_DNA"/>
</dbReference>
<evidence type="ECO:0000256" key="11">
    <source>
        <dbReference type="ARBA" id="ARBA00022840"/>
    </source>
</evidence>
<keyword evidence="5" id="KW-0997">Cell inner membrane</keyword>
<organism evidence="19 20">
    <name type="scientific">Photobacterium galatheae</name>
    <dbReference type="NCBI Taxonomy" id="1654360"/>
    <lineage>
        <taxon>Bacteria</taxon>
        <taxon>Pseudomonadati</taxon>
        <taxon>Pseudomonadota</taxon>
        <taxon>Gammaproteobacteria</taxon>
        <taxon>Vibrionales</taxon>
        <taxon>Vibrionaceae</taxon>
        <taxon>Photobacterium</taxon>
    </lineage>
</organism>
<keyword evidence="13" id="KW-0902">Two-component regulatory system</keyword>
<keyword evidence="10" id="KW-0418">Kinase</keyword>
<gene>
    <name evidence="19" type="ORF">EA58_19335</name>
</gene>
<keyword evidence="6" id="KW-0597">Phosphoprotein</keyword>
<dbReference type="FunFam" id="3.30.450.20:FF:000127">
    <property type="entry name" value="C4-dicarboxylate transport sensor protein"/>
    <property type="match status" value="1"/>
</dbReference>
<evidence type="ECO:0000256" key="17">
    <source>
        <dbReference type="SAM" id="Phobius"/>
    </source>
</evidence>
<evidence type="ECO:0000256" key="1">
    <source>
        <dbReference type="ARBA" id="ARBA00000085"/>
    </source>
</evidence>
<dbReference type="PROSITE" id="PS50109">
    <property type="entry name" value="HIS_KIN"/>
    <property type="match status" value="1"/>
</dbReference>
<dbReference type="InterPro" id="IPR017055">
    <property type="entry name" value="Sig_transdc_His_kinase_DctB"/>
</dbReference>
<name>A0A066RID3_9GAMM</name>
<evidence type="ECO:0000256" key="6">
    <source>
        <dbReference type="ARBA" id="ARBA00022553"/>
    </source>
</evidence>
<evidence type="ECO:0000256" key="3">
    <source>
        <dbReference type="ARBA" id="ARBA00012438"/>
    </source>
</evidence>
<dbReference type="SUPFAM" id="SSF47384">
    <property type="entry name" value="Homodimeric domain of signal transducing histidine kinase"/>
    <property type="match status" value="1"/>
</dbReference>
<dbReference type="RefSeq" id="WP_036756414.1">
    <property type="nucleotide sequence ID" value="NZ_JAGSGC010000008.1"/>
</dbReference>
<dbReference type="CDD" id="cd12914">
    <property type="entry name" value="PDC1_DGC_like"/>
    <property type="match status" value="1"/>
</dbReference>
<dbReference type="FunFam" id="1.10.287.130:FF:000049">
    <property type="entry name" value="C4-dicarboxylate transport sensor protein DctB"/>
    <property type="match status" value="1"/>
</dbReference>
<dbReference type="InterPro" id="IPR036890">
    <property type="entry name" value="HATPase_C_sf"/>
</dbReference>
<evidence type="ECO:0000256" key="13">
    <source>
        <dbReference type="ARBA" id="ARBA00023012"/>
    </source>
</evidence>
<dbReference type="EC" id="2.7.13.3" evidence="3"/>
<dbReference type="CDD" id="cd00075">
    <property type="entry name" value="HATPase"/>
    <property type="match status" value="1"/>
</dbReference>
<dbReference type="AlphaFoldDB" id="A0A066RID3"/>
<comment type="catalytic activity">
    <reaction evidence="1">
        <text>ATP + protein L-histidine = ADP + protein N-phospho-L-histidine.</text>
        <dbReference type="EC" id="2.7.13.3"/>
    </reaction>
</comment>
<dbReference type="PANTHER" id="PTHR43065">
    <property type="entry name" value="SENSOR HISTIDINE KINASE"/>
    <property type="match status" value="1"/>
</dbReference>
<dbReference type="PIRSF" id="PIRSF036431">
    <property type="entry name" value="STHK_DctB"/>
    <property type="match status" value="1"/>
</dbReference>
<evidence type="ECO:0000313" key="20">
    <source>
        <dbReference type="Proteomes" id="UP000027192"/>
    </source>
</evidence>
<dbReference type="InterPro" id="IPR003594">
    <property type="entry name" value="HATPase_dom"/>
</dbReference>
<dbReference type="STRING" id="1654360.EA58_19335"/>
<evidence type="ECO:0000256" key="16">
    <source>
        <dbReference type="SAM" id="Coils"/>
    </source>
</evidence>
<keyword evidence="11" id="KW-0067">ATP-binding</keyword>
<keyword evidence="4" id="KW-1003">Cell membrane</keyword>
<reference evidence="19 20" key="1">
    <citation type="submission" date="2014-04" db="EMBL/GenBank/DDBJ databases">
        <title>Draft genome sequence of Photobacterium halotolerans S2753: a solonamide, ngercheumicin and holomycin producer.</title>
        <authorList>
            <person name="Machado H.R."/>
            <person name="Gram L."/>
        </authorList>
    </citation>
    <scope>NUCLEOTIDE SEQUENCE [LARGE SCALE GENOMIC DNA]</scope>
    <source>
        <strain evidence="19 20">S2753</strain>
    </source>
</reference>
<feature type="transmembrane region" description="Helical" evidence="17">
    <location>
        <begin position="299"/>
        <end position="321"/>
    </location>
</feature>
<feature type="coiled-coil region" evidence="16">
    <location>
        <begin position="334"/>
        <end position="379"/>
    </location>
</feature>
<dbReference type="InterPro" id="IPR004358">
    <property type="entry name" value="Sig_transdc_His_kin-like_C"/>
</dbReference>
<feature type="transmembrane region" description="Helical" evidence="17">
    <location>
        <begin position="6"/>
        <end position="25"/>
    </location>
</feature>
<proteinExistence type="predicted"/>
<evidence type="ECO:0000256" key="12">
    <source>
        <dbReference type="ARBA" id="ARBA00022989"/>
    </source>
</evidence>
<dbReference type="CDD" id="cd00082">
    <property type="entry name" value="HisKA"/>
    <property type="match status" value="1"/>
</dbReference>
<evidence type="ECO:0000313" key="19">
    <source>
        <dbReference type="EMBL" id="KDM90089.1"/>
    </source>
</evidence>
<keyword evidence="14 17" id="KW-0472">Membrane</keyword>
<evidence type="ECO:0000256" key="7">
    <source>
        <dbReference type="ARBA" id="ARBA00022679"/>
    </source>
</evidence>
<keyword evidence="8 17" id="KW-0812">Transmembrane</keyword>
<dbReference type="Gene3D" id="1.10.287.130">
    <property type="match status" value="1"/>
</dbReference>
<keyword evidence="20" id="KW-1185">Reference proteome</keyword>
<comment type="subcellular location">
    <subcellularLocation>
        <location evidence="2">Cell inner membrane</location>
        <topology evidence="2">Multi-pass membrane protein</topology>
    </subcellularLocation>
</comment>
<evidence type="ECO:0000256" key="2">
    <source>
        <dbReference type="ARBA" id="ARBA00004429"/>
    </source>
</evidence>
<evidence type="ECO:0000259" key="18">
    <source>
        <dbReference type="PROSITE" id="PS50109"/>
    </source>
</evidence>
<dbReference type="PANTHER" id="PTHR43065:SF46">
    <property type="entry name" value="C4-DICARBOXYLATE TRANSPORT SENSOR PROTEIN DCTB"/>
    <property type="match status" value="1"/>
</dbReference>
<dbReference type="InterPro" id="IPR036097">
    <property type="entry name" value="HisK_dim/P_sf"/>
</dbReference>
<dbReference type="InterPro" id="IPR005467">
    <property type="entry name" value="His_kinase_dom"/>
</dbReference>
<dbReference type="SUPFAM" id="SSF55874">
    <property type="entry name" value="ATPase domain of HSP90 chaperone/DNA topoisomerase II/histidine kinase"/>
    <property type="match status" value="1"/>
</dbReference>
<evidence type="ECO:0000256" key="14">
    <source>
        <dbReference type="ARBA" id="ARBA00023136"/>
    </source>
</evidence>
<feature type="domain" description="Histidine kinase" evidence="18">
    <location>
        <begin position="391"/>
        <end position="601"/>
    </location>
</feature>
<protein>
    <recommendedName>
        <fullName evidence="15">C4-dicarboxylate transport sensor protein DctB</fullName>
        <ecNumber evidence="3">2.7.13.3</ecNumber>
    </recommendedName>
</protein>
<dbReference type="SMART" id="SM00387">
    <property type="entry name" value="HATPase_c"/>
    <property type="match status" value="1"/>
</dbReference>
<keyword evidence="12 17" id="KW-1133">Transmembrane helix</keyword>
<dbReference type="Gene3D" id="3.30.565.10">
    <property type="entry name" value="Histidine kinase-like ATPase, C-terminal domain"/>
    <property type="match status" value="1"/>
</dbReference>
<evidence type="ECO:0000256" key="15">
    <source>
        <dbReference type="ARBA" id="ARBA00073143"/>
    </source>
</evidence>
<dbReference type="Gene3D" id="3.30.450.20">
    <property type="entry name" value="PAS domain"/>
    <property type="match status" value="2"/>
</dbReference>
<evidence type="ECO:0000256" key="4">
    <source>
        <dbReference type="ARBA" id="ARBA00022475"/>
    </source>
</evidence>
<evidence type="ECO:0000256" key="9">
    <source>
        <dbReference type="ARBA" id="ARBA00022741"/>
    </source>
</evidence>
<comment type="caution">
    <text evidence="19">The sequence shown here is derived from an EMBL/GenBank/DDBJ whole genome shotgun (WGS) entry which is preliminary data.</text>
</comment>
<dbReference type="GO" id="GO:0000155">
    <property type="term" value="F:phosphorelay sensor kinase activity"/>
    <property type="evidence" value="ECO:0007669"/>
    <property type="project" value="InterPro"/>
</dbReference>
<evidence type="ECO:0000256" key="8">
    <source>
        <dbReference type="ARBA" id="ARBA00022692"/>
    </source>
</evidence>
<dbReference type="Pfam" id="PF02518">
    <property type="entry name" value="HATPase_c"/>
    <property type="match status" value="1"/>
</dbReference>
<dbReference type="InterPro" id="IPR003661">
    <property type="entry name" value="HisK_dim/P_dom"/>
</dbReference>
<dbReference type="GO" id="GO:0005524">
    <property type="term" value="F:ATP binding"/>
    <property type="evidence" value="ECO:0007669"/>
    <property type="project" value="UniProtKB-KW"/>
</dbReference>
<dbReference type="Proteomes" id="UP000027192">
    <property type="component" value="Unassembled WGS sequence"/>
</dbReference>
<dbReference type="PRINTS" id="PR00344">
    <property type="entry name" value="BCTRLSENSOR"/>
</dbReference>
<dbReference type="Pfam" id="PF00512">
    <property type="entry name" value="HisKA"/>
    <property type="match status" value="1"/>
</dbReference>
<evidence type="ECO:0000256" key="10">
    <source>
        <dbReference type="ARBA" id="ARBA00022777"/>
    </source>
</evidence>
<accession>A0A066RID3</accession>
<keyword evidence="7" id="KW-0808">Transferase</keyword>
<dbReference type="GO" id="GO:0005886">
    <property type="term" value="C:plasma membrane"/>
    <property type="evidence" value="ECO:0007669"/>
    <property type="project" value="UniProtKB-SubCell"/>
</dbReference>